<feature type="region of interest" description="Disordered" evidence="1">
    <location>
        <begin position="1"/>
        <end position="47"/>
    </location>
</feature>
<organism evidence="2">
    <name type="scientific">Tetraselmis sp. GSL018</name>
    <dbReference type="NCBI Taxonomy" id="582737"/>
    <lineage>
        <taxon>Eukaryota</taxon>
        <taxon>Viridiplantae</taxon>
        <taxon>Chlorophyta</taxon>
        <taxon>core chlorophytes</taxon>
        <taxon>Chlorodendrophyceae</taxon>
        <taxon>Chlorodendrales</taxon>
        <taxon>Chlorodendraceae</taxon>
        <taxon>Tetraselmis</taxon>
    </lineage>
</organism>
<accession>A0A061RV61</accession>
<dbReference type="AlphaFoldDB" id="A0A061RV61"/>
<evidence type="ECO:0000256" key="1">
    <source>
        <dbReference type="SAM" id="MobiDB-lite"/>
    </source>
</evidence>
<feature type="non-terminal residue" evidence="2">
    <location>
        <position position="1"/>
    </location>
</feature>
<name>A0A061RV61_9CHLO</name>
<feature type="compositionally biased region" description="Basic residues" evidence="1">
    <location>
        <begin position="1"/>
        <end position="12"/>
    </location>
</feature>
<feature type="compositionally biased region" description="Basic and acidic residues" evidence="1">
    <location>
        <begin position="13"/>
        <end position="47"/>
    </location>
</feature>
<protein>
    <submittedName>
        <fullName evidence="2">Uncharacterized protein</fullName>
    </submittedName>
</protein>
<evidence type="ECO:0000313" key="2">
    <source>
        <dbReference type="EMBL" id="JAC75868.1"/>
    </source>
</evidence>
<dbReference type="EMBL" id="GBEZ01009745">
    <property type="protein sequence ID" value="JAC75868.1"/>
    <property type="molecule type" value="Transcribed_RNA"/>
</dbReference>
<gene>
    <name evidence="2" type="ORF">TSPGSL018_21866</name>
</gene>
<proteinExistence type="predicted"/>
<reference evidence="2" key="1">
    <citation type="submission" date="2014-05" db="EMBL/GenBank/DDBJ databases">
        <title>The transcriptome of the halophilic microalga Tetraselmis sp. GSL018 isolated from the Great Salt Lake, Utah.</title>
        <authorList>
            <person name="Jinkerson R.E."/>
            <person name="D'Adamo S."/>
            <person name="Posewitz M.C."/>
        </authorList>
    </citation>
    <scope>NUCLEOTIDE SEQUENCE</scope>
    <source>
        <strain evidence="2">GSL018</strain>
    </source>
</reference>
<sequence length="47" mass="5272">VRSERRGRRAPRHRGDGRATAAEREYGRGKRGRGSPEREVEGGRGPE</sequence>